<dbReference type="InterPro" id="IPR011990">
    <property type="entry name" value="TPR-like_helical_dom_sf"/>
</dbReference>
<dbReference type="GO" id="GO:0036503">
    <property type="term" value="P:ERAD pathway"/>
    <property type="evidence" value="ECO:0007669"/>
    <property type="project" value="TreeGrafter"/>
</dbReference>
<dbReference type="GO" id="GO:0005789">
    <property type="term" value="C:endoplasmic reticulum membrane"/>
    <property type="evidence" value="ECO:0007669"/>
    <property type="project" value="TreeGrafter"/>
</dbReference>
<dbReference type="AlphaFoldDB" id="A0A397TAZ0"/>
<dbReference type="Gene3D" id="1.25.40.10">
    <property type="entry name" value="Tetratricopeptide repeat domain"/>
    <property type="match status" value="1"/>
</dbReference>
<keyword evidence="3" id="KW-1185">Reference proteome</keyword>
<evidence type="ECO:0000256" key="1">
    <source>
        <dbReference type="ARBA" id="ARBA00038101"/>
    </source>
</evidence>
<dbReference type="Proteomes" id="UP000265703">
    <property type="component" value="Unassembled WGS sequence"/>
</dbReference>
<gene>
    <name evidence="2" type="ORF">C1645_804074</name>
</gene>
<dbReference type="SUPFAM" id="SSF81901">
    <property type="entry name" value="HCP-like"/>
    <property type="match status" value="1"/>
</dbReference>
<dbReference type="PANTHER" id="PTHR11102">
    <property type="entry name" value="SEL-1-LIKE PROTEIN"/>
    <property type="match status" value="1"/>
</dbReference>
<comment type="caution">
    <text evidence="2">The sequence shown here is derived from an EMBL/GenBank/DDBJ whole genome shotgun (WGS) entry which is preliminary data.</text>
</comment>
<name>A0A397TAZ0_9GLOM</name>
<dbReference type="InterPro" id="IPR006597">
    <property type="entry name" value="Sel1-like"/>
</dbReference>
<dbReference type="Pfam" id="PF08238">
    <property type="entry name" value="Sel1"/>
    <property type="match status" value="2"/>
</dbReference>
<comment type="similarity">
    <text evidence="1">Belongs to the sel-1 family.</text>
</comment>
<proteinExistence type="inferred from homology"/>
<sequence length="112" mass="13188">MKNHKQRKYLISLFYYKDIILDNNYKRNNLETLQKLAENDDLEAQYKLAICYQNGHGINYKKAFKLLLSSAKKGNPDAQFHLAICYITYMDGLGTQKDEEKAFDWVLKSEQN</sequence>
<dbReference type="EMBL" id="QKYT01000104">
    <property type="protein sequence ID" value="RIA93427.1"/>
    <property type="molecule type" value="Genomic_DNA"/>
</dbReference>
<evidence type="ECO:0000313" key="3">
    <source>
        <dbReference type="Proteomes" id="UP000265703"/>
    </source>
</evidence>
<protein>
    <recommendedName>
        <fullName evidence="4">HCP-like protein</fullName>
    </recommendedName>
</protein>
<dbReference type="SMART" id="SM00671">
    <property type="entry name" value="SEL1"/>
    <property type="match status" value="2"/>
</dbReference>
<dbReference type="OrthoDB" id="2384430at2759"/>
<evidence type="ECO:0008006" key="4">
    <source>
        <dbReference type="Google" id="ProtNLM"/>
    </source>
</evidence>
<organism evidence="2 3">
    <name type="scientific">Glomus cerebriforme</name>
    <dbReference type="NCBI Taxonomy" id="658196"/>
    <lineage>
        <taxon>Eukaryota</taxon>
        <taxon>Fungi</taxon>
        <taxon>Fungi incertae sedis</taxon>
        <taxon>Mucoromycota</taxon>
        <taxon>Glomeromycotina</taxon>
        <taxon>Glomeromycetes</taxon>
        <taxon>Glomerales</taxon>
        <taxon>Glomeraceae</taxon>
        <taxon>Glomus</taxon>
    </lineage>
</organism>
<dbReference type="InterPro" id="IPR050767">
    <property type="entry name" value="Sel1_AlgK"/>
</dbReference>
<dbReference type="PANTHER" id="PTHR11102:SF147">
    <property type="entry name" value="SEL1L ADAPTOR SUBUNIT OF ERAD E3 UBIQUITIN LIGASE"/>
    <property type="match status" value="1"/>
</dbReference>
<evidence type="ECO:0000313" key="2">
    <source>
        <dbReference type="EMBL" id="RIA93427.1"/>
    </source>
</evidence>
<reference evidence="2 3" key="1">
    <citation type="submission" date="2018-06" db="EMBL/GenBank/DDBJ databases">
        <title>Comparative genomics reveals the genomic features of Rhizophagus irregularis, R. cerebriforme, R. diaphanum and Gigaspora rosea, and their symbiotic lifestyle signature.</title>
        <authorList>
            <person name="Morin E."/>
            <person name="San Clemente H."/>
            <person name="Chen E.C.H."/>
            <person name="De La Providencia I."/>
            <person name="Hainaut M."/>
            <person name="Kuo A."/>
            <person name="Kohler A."/>
            <person name="Murat C."/>
            <person name="Tang N."/>
            <person name="Roy S."/>
            <person name="Loubradou J."/>
            <person name="Henrissat B."/>
            <person name="Grigoriev I.V."/>
            <person name="Corradi N."/>
            <person name="Roux C."/>
            <person name="Martin F.M."/>
        </authorList>
    </citation>
    <scope>NUCLEOTIDE SEQUENCE [LARGE SCALE GENOMIC DNA]</scope>
    <source>
        <strain evidence="2 3">DAOM 227022</strain>
    </source>
</reference>
<accession>A0A397TAZ0</accession>